<evidence type="ECO:0000313" key="1">
    <source>
        <dbReference type="EMBL" id="KAJ9115497.1"/>
    </source>
</evidence>
<gene>
    <name evidence="1" type="ORF">QFC22_005255</name>
</gene>
<dbReference type="EMBL" id="JASBWU010000016">
    <property type="protein sequence ID" value="KAJ9115497.1"/>
    <property type="molecule type" value="Genomic_DNA"/>
</dbReference>
<reference evidence="1" key="1">
    <citation type="submission" date="2023-04" db="EMBL/GenBank/DDBJ databases">
        <title>Draft Genome sequencing of Naganishia species isolated from polar environments using Oxford Nanopore Technology.</title>
        <authorList>
            <person name="Leo P."/>
            <person name="Venkateswaran K."/>
        </authorList>
    </citation>
    <scope>NUCLEOTIDE SEQUENCE</scope>
    <source>
        <strain evidence="1">MNA-CCFEE 5425</strain>
    </source>
</reference>
<dbReference type="Proteomes" id="UP001243375">
    <property type="component" value="Unassembled WGS sequence"/>
</dbReference>
<keyword evidence="2" id="KW-1185">Reference proteome</keyword>
<name>A0ACC2WWT8_9TREE</name>
<evidence type="ECO:0000313" key="2">
    <source>
        <dbReference type="Proteomes" id="UP001243375"/>
    </source>
</evidence>
<comment type="caution">
    <text evidence="1">The sequence shown here is derived from an EMBL/GenBank/DDBJ whole genome shotgun (WGS) entry which is preliminary data.</text>
</comment>
<accession>A0ACC2WWT8</accession>
<organism evidence="1 2">
    <name type="scientific">Naganishia vaughanmartiniae</name>
    <dbReference type="NCBI Taxonomy" id="1424756"/>
    <lineage>
        <taxon>Eukaryota</taxon>
        <taxon>Fungi</taxon>
        <taxon>Dikarya</taxon>
        <taxon>Basidiomycota</taxon>
        <taxon>Agaricomycotina</taxon>
        <taxon>Tremellomycetes</taxon>
        <taxon>Filobasidiales</taxon>
        <taxon>Filobasidiaceae</taxon>
        <taxon>Naganishia</taxon>
    </lineage>
</organism>
<protein>
    <submittedName>
        <fullName evidence="1">Uncharacterized protein</fullName>
    </submittedName>
</protein>
<sequence length="105" mass="12334">MYEYDPREALEEIDNDLTVLENVLKPLLEAGKPWTDVLDTLSNMEQAKMGMIMAYGVCDLIWSEFAFWSWSCLVRWRGVLNGRNDEYARWMDEGEMQQGKKTFVN</sequence>
<proteinExistence type="predicted"/>